<dbReference type="HOGENOM" id="CLU_2466220_0_0_10"/>
<dbReference type="EMBL" id="ABYH01000368">
    <property type="protein sequence ID" value="EEC95173.1"/>
    <property type="molecule type" value="Genomic_DNA"/>
</dbReference>
<gene>
    <name evidence="1" type="ORF">PRABACTJOHN_03446</name>
</gene>
<sequence length="88" mass="10045">MERRKSLAGQTMKNTPSMASVEVSYKPMKTLTLAGGIRYPFYDAWKQTVSVLGTSLLQRTETERIINNANMVYVTLSIIFLLERTKRV</sequence>
<reference evidence="1 2" key="1">
    <citation type="submission" date="2008-10" db="EMBL/GenBank/DDBJ databases">
        <title>Draft genome sequence of Parabacteroides johnsonii (DSM 18315).</title>
        <authorList>
            <person name="Sudarsanam P."/>
            <person name="Ley R."/>
            <person name="Guruge J."/>
            <person name="Turnbaugh P.J."/>
            <person name="Mahowald M."/>
            <person name="Liep D."/>
            <person name="Gordon J."/>
        </authorList>
    </citation>
    <scope>NUCLEOTIDE SEQUENCE [LARGE SCALE GENOMIC DNA]</scope>
    <source>
        <strain evidence="1 2">DSM 18315</strain>
    </source>
</reference>
<evidence type="ECO:0000313" key="1">
    <source>
        <dbReference type="EMBL" id="EEC95173.1"/>
    </source>
</evidence>
<proteinExistence type="predicted"/>
<dbReference type="AlphaFoldDB" id="B7BEG7"/>
<accession>B7BEG7</accession>
<evidence type="ECO:0000313" key="2">
    <source>
        <dbReference type="Proteomes" id="UP000005510"/>
    </source>
</evidence>
<organism evidence="1 2">
    <name type="scientific">Parabacteroides johnsonii DSM 18315</name>
    <dbReference type="NCBI Taxonomy" id="537006"/>
    <lineage>
        <taxon>Bacteria</taxon>
        <taxon>Pseudomonadati</taxon>
        <taxon>Bacteroidota</taxon>
        <taxon>Bacteroidia</taxon>
        <taxon>Bacteroidales</taxon>
        <taxon>Tannerellaceae</taxon>
        <taxon>Parabacteroides</taxon>
    </lineage>
</organism>
<dbReference type="Proteomes" id="UP000005510">
    <property type="component" value="Unassembled WGS sequence"/>
</dbReference>
<comment type="caution">
    <text evidence="1">The sequence shown here is derived from an EMBL/GenBank/DDBJ whole genome shotgun (WGS) entry which is preliminary data.</text>
</comment>
<dbReference type="STRING" id="537006.PRABACTJOHN_03446"/>
<name>B7BEG7_9BACT</name>
<reference evidence="1 2" key="2">
    <citation type="submission" date="2008-10" db="EMBL/GenBank/DDBJ databases">
        <authorList>
            <person name="Fulton L."/>
            <person name="Clifton S."/>
            <person name="Fulton B."/>
            <person name="Xu J."/>
            <person name="Minx P."/>
            <person name="Pepin K.H."/>
            <person name="Johnson M."/>
            <person name="Bhonagiri V."/>
            <person name="Nash W.E."/>
            <person name="Mardis E.R."/>
            <person name="Wilson R.K."/>
        </authorList>
    </citation>
    <scope>NUCLEOTIDE SEQUENCE [LARGE SCALE GENOMIC DNA]</scope>
    <source>
        <strain evidence="1 2">DSM 18315</strain>
    </source>
</reference>
<protein>
    <submittedName>
        <fullName evidence="1">Uncharacterized protein</fullName>
    </submittedName>
</protein>